<dbReference type="Proteomes" id="UP000630887">
    <property type="component" value="Unassembled WGS sequence"/>
</dbReference>
<dbReference type="SUPFAM" id="SSF51905">
    <property type="entry name" value="FAD/NAD(P)-binding domain"/>
    <property type="match status" value="1"/>
</dbReference>
<evidence type="ECO:0000256" key="2">
    <source>
        <dbReference type="ARBA" id="ARBA00023033"/>
    </source>
</evidence>
<accession>A0A8J3L8U7</accession>
<dbReference type="AlphaFoldDB" id="A0A8J3L8U7"/>
<evidence type="ECO:0000313" key="4">
    <source>
        <dbReference type="EMBL" id="GIG10581.1"/>
    </source>
</evidence>
<keyword evidence="2" id="KW-0503">Monooxygenase</keyword>
<dbReference type="InterPro" id="IPR050493">
    <property type="entry name" value="FAD-dep_Monooxygenase_BioMet"/>
</dbReference>
<dbReference type="InterPro" id="IPR002938">
    <property type="entry name" value="FAD-bd"/>
</dbReference>
<dbReference type="RefSeq" id="WP_203698550.1">
    <property type="nucleotide sequence ID" value="NZ_BAAALC010000052.1"/>
</dbReference>
<dbReference type="GO" id="GO:0004497">
    <property type="term" value="F:monooxygenase activity"/>
    <property type="evidence" value="ECO:0007669"/>
    <property type="project" value="UniProtKB-KW"/>
</dbReference>
<evidence type="ECO:0000259" key="3">
    <source>
        <dbReference type="Pfam" id="PF01494"/>
    </source>
</evidence>
<keyword evidence="5" id="KW-1185">Reference proteome</keyword>
<comment type="caution">
    <text evidence="4">The sequence shown here is derived from an EMBL/GenBank/DDBJ whole genome shotgun (WGS) entry which is preliminary data.</text>
</comment>
<evidence type="ECO:0000313" key="5">
    <source>
        <dbReference type="Proteomes" id="UP000630887"/>
    </source>
</evidence>
<gene>
    <name evidence="4" type="ORF">Cco03nite_72810</name>
</gene>
<evidence type="ECO:0000256" key="1">
    <source>
        <dbReference type="ARBA" id="ARBA00023002"/>
    </source>
</evidence>
<proteinExistence type="predicted"/>
<dbReference type="InterPro" id="IPR036188">
    <property type="entry name" value="FAD/NAD-bd_sf"/>
</dbReference>
<feature type="domain" description="FAD-binding" evidence="3">
    <location>
        <begin position="2"/>
        <end position="344"/>
    </location>
</feature>
<dbReference type="EMBL" id="BONI01000093">
    <property type="protein sequence ID" value="GIG10581.1"/>
    <property type="molecule type" value="Genomic_DNA"/>
</dbReference>
<reference evidence="4 5" key="1">
    <citation type="submission" date="2021-01" db="EMBL/GenBank/DDBJ databases">
        <title>Whole genome shotgun sequence of Catellatospora coxensis NBRC 107359.</title>
        <authorList>
            <person name="Komaki H."/>
            <person name="Tamura T."/>
        </authorList>
    </citation>
    <scope>NUCLEOTIDE SEQUENCE [LARGE SCALE GENOMIC DNA]</scope>
    <source>
        <strain evidence="4 5">NBRC 107359</strain>
    </source>
</reference>
<keyword evidence="1" id="KW-0560">Oxidoreductase</keyword>
<organism evidence="4 5">
    <name type="scientific">Catellatospora coxensis</name>
    <dbReference type="NCBI Taxonomy" id="310354"/>
    <lineage>
        <taxon>Bacteria</taxon>
        <taxon>Bacillati</taxon>
        <taxon>Actinomycetota</taxon>
        <taxon>Actinomycetes</taxon>
        <taxon>Micromonosporales</taxon>
        <taxon>Micromonosporaceae</taxon>
        <taxon>Catellatospora</taxon>
    </lineage>
</organism>
<dbReference type="GO" id="GO:0071949">
    <property type="term" value="F:FAD binding"/>
    <property type="evidence" value="ECO:0007669"/>
    <property type="project" value="InterPro"/>
</dbReference>
<sequence>MDAIVIGAGIGGLCAAIGLRRRGWHVTVLERAARFGEAGAGLTLMANGLRGLDALGVGDAVRAAGRADAPGGTRTSSGRWISRIDADAMTRLLGTAALGIHRASLHEILRAELPAGTIVTGAQVTGLAEHPDRDETTGFGRQVVYRHEGRTVTARAALVVAADGIDSKVRAQLWPEHPGPVHSGSTAWLGVTGPWTGERAAAISWGPGAEFGTVPLGDGRVYWFAAVNAPAGLHVDDEMAAVRARFGGWHAPVLDLLDATDPAAVIRTDLRHLATALPSYVHGDVALLGDAAHAMTPNLGQGANQAVEDAVVLAAVCGPEDDIPAALAEYDRQRRPRSQQVARAAAQIGRIGQQLTNPLAVGLRNTMMRLTPSRVALRSMARHADWDAPPIPL</sequence>
<dbReference type="Pfam" id="PF01494">
    <property type="entry name" value="FAD_binding_3"/>
    <property type="match status" value="1"/>
</dbReference>
<dbReference type="PANTHER" id="PTHR13789">
    <property type="entry name" value="MONOOXYGENASE"/>
    <property type="match status" value="1"/>
</dbReference>
<dbReference type="PANTHER" id="PTHR13789:SF309">
    <property type="entry name" value="PUTATIVE (AFU_ORTHOLOGUE AFUA_6G14510)-RELATED"/>
    <property type="match status" value="1"/>
</dbReference>
<dbReference type="PRINTS" id="PR00420">
    <property type="entry name" value="RNGMNOXGNASE"/>
</dbReference>
<protein>
    <submittedName>
        <fullName evidence="4">FAD-dependent oxidoreductase</fullName>
    </submittedName>
</protein>
<name>A0A8J3L8U7_9ACTN</name>
<dbReference type="Gene3D" id="3.50.50.60">
    <property type="entry name" value="FAD/NAD(P)-binding domain"/>
    <property type="match status" value="1"/>
</dbReference>